<evidence type="ECO:0000313" key="1">
    <source>
        <dbReference type="EMBL" id="SOE45349.1"/>
    </source>
</evidence>
<sequence>MMQPMVTVADEMLRKGTGGWFNLH</sequence>
<dbReference type="EMBL" id="LT907984">
    <property type="protein sequence ID" value="SOE45349.1"/>
    <property type="molecule type" value="Genomic_DNA"/>
</dbReference>
<accession>A0A2H1MY23</accession>
<name>A0A2H1MY23_LATSS</name>
<reference evidence="1" key="1">
    <citation type="submission" date="2017-09" db="EMBL/GenBank/DDBJ databases">
        <authorList>
            <person name="Ehlers B."/>
            <person name="Leendertz F.H."/>
        </authorList>
    </citation>
    <scope>NUCLEOTIDE SEQUENCE</scope>
    <source>
        <strain evidence="1">23K</strain>
    </source>
</reference>
<dbReference type="AlphaFoldDB" id="A0A2H1MY23"/>
<organism evidence="1">
    <name type="scientific">Latilactobacillus sakei subsp. sakei (strain 23K)</name>
    <name type="common">Lactobacillus sakei subsp. sakei</name>
    <dbReference type="NCBI Taxonomy" id="314315"/>
    <lineage>
        <taxon>Bacteria</taxon>
        <taxon>Bacillati</taxon>
        <taxon>Bacillota</taxon>
        <taxon>Bacilli</taxon>
        <taxon>Lactobacillales</taxon>
        <taxon>Lactobacillaceae</taxon>
        <taxon>Latilactobacillus</taxon>
    </lineage>
</organism>
<keyword evidence="1" id="KW-0413">Isomerase</keyword>
<dbReference type="GO" id="GO:0016853">
    <property type="term" value="F:isomerase activity"/>
    <property type="evidence" value="ECO:0007669"/>
    <property type="project" value="UniProtKB-KW"/>
</dbReference>
<protein>
    <submittedName>
        <fullName evidence="1">Glucose-6-phosphate isomerase associate d with formaldehyde assimilation RuMP pathway, frameshift</fullName>
    </submittedName>
</protein>
<gene>
    <name evidence="1" type="primary">hxlCa1</name>
    <name evidence="1" type="ORF">LSAJ23K_A100310</name>
</gene>
<proteinExistence type="predicted"/>
<keyword evidence="1" id="KW-0614">Plasmid</keyword>
<geneLocation type="plasmid" evidence="1">
    <name>pJ23A1</name>
</geneLocation>